<gene>
    <name evidence="3" type="ORF">PsYK624_036020</name>
</gene>
<accession>A0A9P3LAH0</accession>
<reference evidence="3 4" key="1">
    <citation type="submission" date="2021-08" db="EMBL/GenBank/DDBJ databases">
        <title>Draft Genome Sequence of Phanerochaete sordida strain YK-624.</title>
        <authorList>
            <person name="Mori T."/>
            <person name="Dohra H."/>
            <person name="Suzuki T."/>
            <person name="Kawagishi H."/>
            <person name="Hirai H."/>
        </authorList>
    </citation>
    <scope>NUCLEOTIDE SEQUENCE [LARGE SCALE GENOMIC DNA]</scope>
    <source>
        <strain evidence="3 4">YK-624</strain>
    </source>
</reference>
<dbReference type="Gene3D" id="1.10.357.40">
    <property type="entry name" value="YbiA-like"/>
    <property type="match status" value="1"/>
</dbReference>
<dbReference type="Proteomes" id="UP000703269">
    <property type="component" value="Unassembled WGS sequence"/>
</dbReference>
<dbReference type="InterPro" id="IPR012816">
    <property type="entry name" value="NADAR"/>
</dbReference>
<feature type="compositionally biased region" description="Basic residues" evidence="1">
    <location>
        <begin position="298"/>
        <end position="312"/>
    </location>
</feature>
<keyword evidence="4" id="KW-1185">Reference proteome</keyword>
<evidence type="ECO:0000313" key="3">
    <source>
        <dbReference type="EMBL" id="GJE87519.1"/>
    </source>
</evidence>
<name>A0A9P3LAH0_9APHY</name>
<dbReference type="EMBL" id="BPQB01000006">
    <property type="protein sequence ID" value="GJE87519.1"/>
    <property type="molecule type" value="Genomic_DNA"/>
</dbReference>
<sequence length="475" mass="51950">MPQPMNFAHPPPSAYPVIPPMPVPTYSGGMPSAAVIPQHMMQMPVPQPMPAVVPTSTSAPVVPPLPQNGTGTPFAMAPQPPVIPAMAATMRAPSRHDDYSSTDSSSSLGDMGPVLPVPEEQYGTRAVRNFVFQRPATMVFNHQPLPRPPEDLFEHGPNRRVLQDLRRPVEEVLAQKPLTSTGFLVSPVGMQTLPEKKKKKGLFRAFSKKLSGKPDHEPEQVPVIQPVIFAAAPTVYQPHLGPPAPMPSPGLAYDPVYASPGVVVPGGVPGATPSFTHVIPSAGTPAPPPPPKSPVYSHRSHSPRPHSPRTHSPRPYSPQAHSPNREPLRIDLAGYLTELTHLSPHDVVFGNRRFPTALHALEAQRFVDTRPEIVDEIMSCRSPDDVRAVVSRHGGHSRPDWEQVVVQMMDEVLYAKFTQHPHLRQLLLGTEDLPLQFCHQQDNFWGDGPLGQGANQLGKALERVRERLRNESGYS</sequence>
<dbReference type="AlphaFoldDB" id="A0A9P3LAH0"/>
<evidence type="ECO:0000313" key="4">
    <source>
        <dbReference type="Proteomes" id="UP000703269"/>
    </source>
</evidence>
<dbReference type="CDD" id="cd15457">
    <property type="entry name" value="NADAR"/>
    <property type="match status" value="1"/>
</dbReference>
<dbReference type="SUPFAM" id="SSF143990">
    <property type="entry name" value="YbiA-like"/>
    <property type="match status" value="1"/>
</dbReference>
<feature type="compositionally biased region" description="Low complexity" evidence="1">
    <location>
        <begin position="101"/>
        <end position="110"/>
    </location>
</feature>
<feature type="region of interest" description="Disordered" evidence="1">
    <location>
        <begin position="93"/>
        <end position="114"/>
    </location>
</feature>
<dbReference type="Pfam" id="PF08719">
    <property type="entry name" value="NADAR"/>
    <property type="match status" value="1"/>
</dbReference>
<feature type="domain" description="NADAR" evidence="2">
    <location>
        <begin position="343"/>
        <end position="469"/>
    </location>
</feature>
<dbReference type="OrthoDB" id="206452at2759"/>
<dbReference type="InterPro" id="IPR037238">
    <property type="entry name" value="YbiA-like_sf"/>
</dbReference>
<evidence type="ECO:0000256" key="1">
    <source>
        <dbReference type="SAM" id="MobiDB-lite"/>
    </source>
</evidence>
<evidence type="ECO:0000259" key="2">
    <source>
        <dbReference type="Pfam" id="PF08719"/>
    </source>
</evidence>
<comment type="caution">
    <text evidence="3">The sequence shown here is derived from an EMBL/GenBank/DDBJ whole genome shotgun (WGS) entry which is preliminary data.</text>
</comment>
<dbReference type="PRINTS" id="PR01217">
    <property type="entry name" value="PRICHEXTENSN"/>
</dbReference>
<protein>
    <submittedName>
        <fullName evidence="3">DUF1768-domain-containing protein</fullName>
    </submittedName>
</protein>
<organism evidence="3 4">
    <name type="scientific">Phanerochaete sordida</name>
    <dbReference type="NCBI Taxonomy" id="48140"/>
    <lineage>
        <taxon>Eukaryota</taxon>
        <taxon>Fungi</taxon>
        <taxon>Dikarya</taxon>
        <taxon>Basidiomycota</taxon>
        <taxon>Agaricomycotina</taxon>
        <taxon>Agaricomycetes</taxon>
        <taxon>Polyporales</taxon>
        <taxon>Phanerochaetaceae</taxon>
        <taxon>Phanerochaete</taxon>
    </lineage>
</organism>
<proteinExistence type="predicted"/>
<feature type="region of interest" description="Disordered" evidence="1">
    <location>
        <begin position="275"/>
        <end position="325"/>
    </location>
</feature>